<dbReference type="Proteomes" id="UP001141327">
    <property type="component" value="Unassembled WGS sequence"/>
</dbReference>
<gene>
    <name evidence="1" type="ORF">PAPYR_2056</name>
</gene>
<proteinExistence type="predicted"/>
<keyword evidence="2" id="KW-1185">Reference proteome</keyword>
<accession>A0ABQ8UV93</accession>
<dbReference type="SUPFAM" id="SSF52047">
    <property type="entry name" value="RNI-like"/>
    <property type="match status" value="1"/>
</dbReference>
<sequence>MEQHFTVPTASTAGRVLWELPPEIFLHILGFAPCSGQFYAAMLALNHDNRTRLRGAPLHLSFRDSSSVSSEDALLPTAEALAALIGPCKMLQSLELAFPRALVGCGRAENQFTPWIDAAFSDHLALESLRIPSASGLSNPALNRILGHLPHLTLLDIGCLQRLISDRTHLSVPKRLRRLCLLGDPLPSVSPPLPSLPPSPSPSEQNPSSVLVSLTLDVNTESAFGLLEPPGPSLRECHLIGRTAESSWAFLASSSSVRMSCLQSVDLTLRNQDCLARLSALLAQSLTELDHVGLTFQRCSVVPVLPWLRKLPHLRSLTLREDPDPVFRPCPDIPFLWDDPAEDLTAILGQVVECALEMPTFLPEMYPSSWTLHSQTLRQLSVVGYRQTLILYTPALRHLEFLPNSPGQPSVVMLACPALESLTLSNLAHSIITTLSSLDHLTALRAWACDWPATGQPTECSLMRRSALTTLDTCPVVGVDSLHRLLCGPGVDHLVMAKLCLWTAAASDAPIVLPLGTSLRHLELQLAQRHDVTITSATLQVLGLSGHPGRVRVGCPELRKLSLLGALQLTVEAPCDQLRCLQIGTATSPGLPPADLLPLLTNAGTRLVSLDLAIPLPVKNTAPSPDWAPLQAAIAGLTRLRKLHLFGEGCRALSPLPCPPNLAVYLGTASLVGGPRLEELVGRADPGTNRPFLLAAFNFGVL</sequence>
<evidence type="ECO:0008006" key="3">
    <source>
        <dbReference type="Google" id="ProtNLM"/>
    </source>
</evidence>
<dbReference type="InterPro" id="IPR032675">
    <property type="entry name" value="LRR_dom_sf"/>
</dbReference>
<dbReference type="Gene3D" id="3.80.10.10">
    <property type="entry name" value="Ribonuclease Inhibitor"/>
    <property type="match status" value="2"/>
</dbReference>
<reference evidence="1" key="1">
    <citation type="journal article" date="2022" name="bioRxiv">
        <title>Genomics of Preaxostyla Flagellates Illuminates Evolutionary Transitions and the Path Towards Mitochondrial Loss.</title>
        <authorList>
            <person name="Novak L.V.F."/>
            <person name="Treitli S.C."/>
            <person name="Pyrih J."/>
            <person name="Halakuc P."/>
            <person name="Pipaliya S.V."/>
            <person name="Vacek V."/>
            <person name="Brzon O."/>
            <person name="Soukal P."/>
            <person name="Eme L."/>
            <person name="Dacks J.B."/>
            <person name="Karnkowska A."/>
            <person name="Elias M."/>
            <person name="Hampl V."/>
        </authorList>
    </citation>
    <scope>NUCLEOTIDE SEQUENCE</scope>
    <source>
        <strain evidence="1">RCP-MX</strain>
    </source>
</reference>
<comment type="caution">
    <text evidence="1">The sequence shown here is derived from an EMBL/GenBank/DDBJ whole genome shotgun (WGS) entry which is preliminary data.</text>
</comment>
<evidence type="ECO:0000313" key="2">
    <source>
        <dbReference type="Proteomes" id="UP001141327"/>
    </source>
</evidence>
<organism evidence="1 2">
    <name type="scientific">Paratrimastix pyriformis</name>
    <dbReference type="NCBI Taxonomy" id="342808"/>
    <lineage>
        <taxon>Eukaryota</taxon>
        <taxon>Metamonada</taxon>
        <taxon>Preaxostyla</taxon>
        <taxon>Paratrimastigidae</taxon>
        <taxon>Paratrimastix</taxon>
    </lineage>
</organism>
<protein>
    <recommendedName>
        <fullName evidence="3">F-box domain-containing protein</fullName>
    </recommendedName>
</protein>
<name>A0ABQ8UV93_9EUKA</name>
<dbReference type="PANTHER" id="PTHR13318">
    <property type="entry name" value="PARTNER OF PAIRED, ISOFORM B-RELATED"/>
    <property type="match status" value="1"/>
</dbReference>
<evidence type="ECO:0000313" key="1">
    <source>
        <dbReference type="EMBL" id="KAJ4461480.1"/>
    </source>
</evidence>
<dbReference type="EMBL" id="JAPMOS010000007">
    <property type="protein sequence ID" value="KAJ4461480.1"/>
    <property type="molecule type" value="Genomic_DNA"/>
</dbReference>